<sequence>MRFRSRVEQHGRTATGVPVPPEVVEALGGGGRPAVVVTLGGHTYRTTVGTMGGQELLPLSAEHRAAAGLAAGDEVEVDLELDTAERVVEVPADLAAALEGEPAAGATFAAATASQRAATRDRRLSDV</sequence>
<dbReference type="Pfam" id="PF08922">
    <property type="entry name" value="DUF1905"/>
    <property type="match status" value="1"/>
</dbReference>
<protein>
    <submittedName>
        <fullName evidence="1">DUF1905 domain-containing protein</fullName>
    </submittedName>
</protein>
<dbReference type="EMBL" id="JABEMA010000038">
    <property type="protein sequence ID" value="NNH22400.1"/>
    <property type="molecule type" value="Genomic_DNA"/>
</dbReference>
<dbReference type="SUPFAM" id="SSF141694">
    <property type="entry name" value="AF2212/PG0164-like"/>
    <property type="match status" value="1"/>
</dbReference>
<keyword evidence="2" id="KW-1185">Reference proteome</keyword>
<comment type="caution">
    <text evidence="1">The sequence shown here is derived from an EMBL/GenBank/DDBJ whole genome shotgun (WGS) entry which is preliminary data.</text>
</comment>
<dbReference type="RefSeq" id="WP_171202246.1">
    <property type="nucleotide sequence ID" value="NZ_BAAANP010000007.1"/>
</dbReference>
<evidence type="ECO:0000313" key="2">
    <source>
        <dbReference type="Proteomes" id="UP000555552"/>
    </source>
</evidence>
<dbReference type="Proteomes" id="UP000555552">
    <property type="component" value="Unassembled WGS sequence"/>
</dbReference>
<evidence type="ECO:0000313" key="1">
    <source>
        <dbReference type="EMBL" id="NNH22400.1"/>
    </source>
</evidence>
<dbReference type="InterPro" id="IPR015018">
    <property type="entry name" value="DUF1905"/>
</dbReference>
<name>A0A849BH06_9ACTN</name>
<dbReference type="Gene3D" id="2.40.30.100">
    <property type="entry name" value="AF2212/PG0164-like"/>
    <property type="match status" value="1"/>
</dbReference>
<gene>
    <name evidence="1" type="ORF">HLB09_04710</name>
</gene>
<organism evidence="1 2">
    <name type="scientific">Pseudokineococcus marinus</name>
    <dbReference type="NCBI Taxonomy" id="351215"/>
    <lineage>
        <taxon>Bacteria</taxon>
        <taxon>Bacillati</taxon>
        <taxon>Actinomycetota</taxon>
        <taxon>Actinomycetes</taxon>
        <taxon>Kineosporiales</taxon>
        <taxon>Kineosporiaceae</taxon>
        <taxon>Pseudokineococcus</taxon>
    </lineage>
</organism>
<dbReference type="InterPro" id="IPR037079">
    <property type="entry name" value="AF2212/PG0164-like_sf"/>
</dbReference>
<reference evidence="1 2" key="1">
    <citation type="submission" date="2020-05" db="EMBL/GenBank/DDBJ databases">
        <title>MicrobeNet Type strains.</title>
        <authorList>
            <person name="Nicholson A.C."/>
        </authorList>
    </citation>
    <scope>NUCLEOTIDE SEQUENCE [LARGE SCALE GENOMIC DNA]</scope>
    <source>
        <strain evidence="1 2">JCM 14547</strain>
    </source>
</reference>
<dbReference type="AlphaFoldDB" id="A0A849BH06"/>
<proteinExistence type="predicted"/>
<accession>A0A849BH06</accession>